<accession>A0A2S1SVL6</accession>
<dbReference type="InterPro" id="IPR045697">
    <property type="entry name" value="DUF5919"/>
</dbReference>
<sequence length="275" mass="30584">MSLHGRASYRPDLAELARNQLAAARVAKRLSPADFAELLSTMLDWNVSPEALESWETTATPPGDVLVAAELIVRQSAPGLTDGEPRDALTQIVGDQFADLAGVYASRSEFQAKVSASELLDDAKDIRMSGLSLNLLCQSYSEARLRQIVEDGTTLKALFLKPYGHFIAEREHEEGYPEGRLSALTAMNLTILQERVVERLSPEAAQRIEFGVYDEPIRFNITLIDGQLCVAQPYLPQTRGVDSPTFLVRKRRVAGGLYPTFDQIFTTLWERREAE</sequence>
<evidence type="ECO:0000313" key="2">
    <source>
        <dbReference type="EMBL" id="AWI30426.1"/>
    </source>
</evidence>
<evidence type="ECO:0000259" key="1">
    <source>
        <dbReference type="Pfam" id="PF19319"/>
    </source>
</evidence>
<protein>
    <recommendedName>
        <fullName evidence="1">DUF5919 domain-containing protein</fullName>
    </recommendedName>
</protein>
<dbReference type="EMBL" id="CP029188">
    <property type="protein sequence ID" value="AWI30426.1"/>
    <property type="molecule type" value="Genomic_DNA"/>
</dbReference>
<dbReference type="AlphaFoldDB" id="A0A2S1SVL6"/>
<feature type="domain" description="DUF5919" evidence="1">
    <location>
        <begin position="130"/>
        <end position="270"/>
    </location>
</feature>
<gene>
    <name evidence="2" type="ORF">DDW44_17810</name>
</gene>
<proteinExistence type="predicted"/>
<name>A0A2S1SVL6_9ACTN</name>
<dbReference type="Pfam" id="PF19319">
    <property type="entry name" value="DUF5919"/>
    <property type="match status" value="1"/>
</dbReference>
<keyword evidence="3" id="KW-1185">Reference proteome</keyword>
<dbReference type="KEGG" id="stir:DDW44_17810"/>
<dbReference type="Proteomes" id="UP000244900">
    <property type="component" value="Chromosome"/>
</dbReference>
<reference evidence="2 3" key="1">
    <citation type="submission" date="2018-05" db="EMBL/GenBank/DDBJ databases">
        <title>Complete genome sequence of sponge-derived Streptomyces sp. HNM0039.</title>
        <authorList>
            <person name="Huang X."/>
            <person name="Zhou S."/>
        </authorList>
    </citation>
    <scope>NUCLEOTIDE SEQUENCE [LARGE SCALE GENOMIC DNA]</scope>
    <source>
        <strain evidence="2 3">HNM0039</strain>
    </source>
</reference>
<organism evidence="2 3">
    <name type="scientific">Streptomyces tirandamycinicus</name>
    <dbReference type="NCBI Taxonomy" id="2174846"/>
    <lineage>
        <taxon>Bacteria</taxon>
        <taxon>Bacillati</taxon>
        <taxon>Actinomycetota</taxon>
        <taxon>Actinomycetes</taxon>
        <taxon>Kitasatosporales</taxon>
        <taxon>Streptomycetaceae</taxon>
        <taxon>Streptomyces</taxon>
    </lineage>
</organism>
<evidence type="ECO:0000313" key="3">
    <source>
        <dbReference type="Proteomes" id="UP000244900"/>
    </source>
</evidence>